<proteinExistence type="predicted"/>
<evidence type="ECO:0000313" key="3">
    <source>
        <dbReference type="Proteomes" id="UP000836841"/>
    </source>
</evidence>
<protein>
    <recommendedName>
        <fullName evidence="1">Replication protein A 70 kDa DNA-binding subunit B/D first OB fold domain-containing protein</fullName>
    </recommendedName>
</protein>
<feature type="domain" description="Replication protein A 70 kDa DNA-binding subunit B/D first OB fold" evidence="1">
    <location>
        <begin position="1"/>
        <end position="59"/>
    </location>
</feature>
<accession>A0AAU9SK38</accession>
<sequence>GDRIPATIEKEHVKPFANEITEGRVVFINTFKVAELQGDYRTTRSHYKILFYLTTSVEKFSDFLVNVKELSFKRLTIVLSHDYDRRYLFDVIGQIVDVSNIQETKNQGISRSMLKIRHGNTEFV</sequence>
<evidence type="ECO:0000313" key="2">
    <source>
        <dbReference type="EMBL" id="CAH2065461.1"/>
    </source>
</evidence>
<dbReference type="InterPro" id="IPR012340">
    <property type="entry name" value="NA-bd_OB-fold"/>
</dbReference>
<dbReference type="CDD" id="cd04480">
    <property type="entry name" value="RPA1_DBD_A_like"/>
    <property type="match status" value="1"/>
</dbReference>
<reference evidence="2 3" key="1">
    <citation type="submission" date="2022-03" db="EMBL/GenBank/DDBJ databases">
        <authorList>
            <person name="Nunn A."/>
            <person name="Chopra R."/>
            <person name="Nunn A."/>
            <person name="Contreras Garrido A."/>
        </authorList>
    </citation>
    <scope>NUCLEOTIDE SEQUENCE [LARGE SCALE GENOMIC DNA]</scope>
</reference>
<dbReference type="SUPFAM" id="SSF50249">
    <property type="entry name" value="Nucleic acid-binding proteins"/>
    <property type="match status" value="1"/>
</dbReference>
<dbReference type="Gene3D" id="2.40.50.140">
    <property type="entry name" value="Nucleic acid-binding proteins"/>
    <property type="match status" value="1"/>
</dbReference>
<dbReference type="InterPro" id="IPR003871">
    <property type="entry name" value="RFA1B/D_OB_1st"/>
</dbReference>
<keyword evidence="3" id="KW-1185">Reference proteome</keyword>
<dbReference type="EMBL" id="OU466861">
    <property type="protein sequence ID" value="CAH2065461.1"/>
    <property type="molecule type" value="Genomic_DNA"/>
</dbReference>
<organism evidence="2 3">
    <name type="scientific">Thlaspi arvense</name>
    <name type="common">Field penny-cress</name>
    <dbReference type="NCBI Taxonomy" id="13288"/>
    <lineage>
        <taxon>Eukaryota</taxon>
        <taxon>Viridiplantae</taxon>
        <taxon>Streptophyta</taxon>
        <taxon>Embryophyta</taxon>
        <taxon>Tracheophyta</taxon>
        <taxon>Spermatophyta</taxon>
        <taxon>Magnoliopsida</taxon>
        <taxon>eudicotyledons</taxon>
        <taxon>Gunneridae</taxon>
        <taxon>Pentapetalae</taxon>
        <taxon>rosids</taxon>
        <taxon>malvids</taxon>
        <taxon>Brassicales</taxon>
        <taxon>Brassicaceae</taxon>
        <taxon>Thlaspideae</taxon>
        <taxon>Thlaspi</taxon>
    </lineage>
</organism>
<name>A0AAU9SK38_THLAR</name>
<dbReference type="Proteomes" id="UP000836841">
    <property type="component" value="Chromosome 5"/>
</dbReference>
<gene>
    <name evidence="2" type="ORF">TAV2_LOCUS16006</name>
</gene>
<dbReference type="AlphaFoldDB" id="A0AAU9SK38"/>
<evidence type="ECO:0000259" key="1">
    <source>
        <dbReference type="Pfam" id="PF02721"/>
    </source>
</evidence>
<feature type="non-terminal residue" evidence="2">
    <location>
        <position position="124"/>
    </location>
</feature>
<dbReference type="Pfam" id="PF02721">
    <property type="entry name" value="DUF223"/>
    <property type="match status" value="1"/>
</dbReference>